<evidence type="ECO:0000313" key="2">
    <source>
        <dbReference type="EMBL" id="KKK19761.1"/>
    </source>
</evidence>
<accession>A0A0F8V9S4</accession>
<organism evidence="2 3">
    <name type="scientific">Aspergillus rambellii</name>
    <dbReference type="NCBI Taxonomy" id="308745"/>
    <lineage>
        <taxon>Eukaryota</taxon>
        <taxon>Fungi</taxon>
        <taxon>Dikarya</taxon>
        <taxon>Ascomycota</taxon>
        <taxon>Pezizomycotina</taxon>
        <taxon>Eurotiomycetes</taxon>
        <taxon>Eurotiomycetidae</taxon>
        <taxon>Eurotiales</taxon>
        <taxon>Aspergillaceae</taxon>
        <taxon>Aspergillus</taxon>
        <taxon>Aspergillus subgen. Nidulantes</taxon>
    </lineage>
</organism>
<dbReference type="InterPro" id="IPR037238">
    <property type="entry name" value="YbiA-like_sf"/>
</dbReference>
<gene>
    <name evidence="2" type="ORF">ARAM_007396</name>
</gene>
<feature type="domain" description="NADAR" evidence="1">
    <location>
        <begin position="130"/>
        <end position="225"/>
    </location>
</feature>
<dbReference type="Proteomes" id="UP000034291">
    <property type="component" value="Unassembled WGS sequence"/>
</dbReference>
<proteinExistence type="predicted"/>
<dbReference type="Pfam" id="PF08719">
    <property type="entry name" value="NADAR"/>
    <property type="match status" value="1"/>
</dbReference>
<dbReference type="Gene3D" id="1.10.357.40">
    <property type="entry name" value="YbiA-like"/>
    <property type="match status" value="1"/>
</dbReference>
<dbReference type="OrthoDB" id="206452at2759"/>
<sequence length="238" mass="26641">MSALSNPQIRTTDTHIYFLGGILSNWYASPKAFIGTRALDLCISTLDAMQIPHPDEAAVSTRLIRDFRFGRGEQWMMAMKAWLFEGVPGADQQPPGLNLDEFRRLQNQVLATRGAPADPQRKELWGSALCRILRTNSPKAQKMIGRKVPRFRDDLWSRAAGVIVVAGCVARAEVDPELKALYLASRGRKFVEGSRNDCVWAVGLDWMSEEILDERNWRGMNKLGESHDAAAKILLCGK</sequence>
<evidence type="ECO:0000259" key="1">
    <source>
        <dbReference type="Pfam" id="PF08719"/>
    </source>
</evidence>
<protein>
    <recommendedName>
        <fullName evidence="1">NADAR domain-containing protein</fullName>
    </recommendedName>
</protein>
<comment type="caution">
    <text evidence="2">The sequence shown here is derived from an EMBL/GenBank/DDBJ whole genome shotgun (WGS) entry which is preliminary data.</text>
</comment>
<dbReference type="CDD" id="cd15457">
    <property type="entry name" value="NADAR"/>
    <property type="match status" value="1"/>
</dbReference>
<dbReference type="STRING" id="308745.A0A0F8V9S4"/>
<reference evidence="2 3" key="1">
    <citation type="submission" date="2015-02" db="EMBL/GenBank/DDBJ databases">
        <title>Draft Genome Sequences of Two Closely-Related Aflatoxigenic Aspergillus Species Obtained from the Cote d'Ivoire.</title>
        <authorList>
            <person name="Moore G.G."/>
            <person name="Beltz S.B."/>
            <person name="Mack B.M."/>
        </authorList>
    </citation>
    <scope>NUCLEOTIDE SEQUENCE [LARGE SCALE GENOMIC DNA]</scope>
    <source>
        <strain evidence="2 3">SRRC1468</strain>
    </source>
</reference>
<dbReference type="InterPro" id="IPR012816">
    <property type="entry name" value="NADAR"/>
</dbReference>
<keyword evidence="3" id="KW-1185">Reference proteome</keyword>
<dbReference type="SUPFAM" id="SSF143990">
    <property type="entry name" value="YbiA-like"/>
    <property type="match status" value="1"/>
</dbReference>
<dbReference type="EMBL" id="JZBS01002171">
    <property type="protein sequence ID" value="KKK19761.1"/>
    <property type="molecule type" value="Genomic_DNA"/>
</dbReference>
<evidence type="ECO:0000313" key="3">
    <source>
        <dbReference type="Proteomes" id="UP000034291"/>
    </source>
</evidence>
<dbReference type="AlphaFoldDB" id="A0A0F8V9S4"/>
<name>A0A0F8V9S4_9EURO</name>